<dbReference type="OrthoDB" id="5147630at2"/>
<proteinExistence type="predicted"/>
<accession>A0A561VKV4</accession>
<gene>
    <name evidence="1" type="ORF">FHX34_10584</name>
</gene>
<organism evidence="1 2">
    <name type="scientific">Actinoplanes teichomyceticus</name>
    <dbReference type="NCBI Taxonomy" id="1867"/>
    <lineage>
        <taxon>Bacteria</taxon>
        <taxon>Bacillati</taxon>
        <taxon>Actinomycetota</taxon>
        <taxon>Actinomycetes</taxon>
        <taxon>Micromonosporales</taxon>
        <taxon>Micromonosporaceae</taxon>
        <taxon>Actinoplanes</taxon>
    </lineage>
</organism>
<dbReference type="AlphaFoldDB" id="A0A561VKV4"/>
<evidence type="ECO:0000313" key="2">
    <source>
        <dbReference type="Proteomes" id="UP000320239"/>
    </source>
</evidence>
<keyword evidence="2" id="KW-1185">Reference proteome</keyword>
<sequence length="133" mass="14287">MRDVDVVWRRGCANRGGGVGDRHLGALLLVHGAMMTGGAGLACAGCSPADFEAAAAACEYFGLGGLARLFRELPAATGSEYHEQRLNDAFRDMDPQGVMVPAAFEQRYAEAPGDFDPVPRRRFLGFGRRLGDR</sequence>
<evidence type="ECO:0000313" key="1">
    <source>
        <dbReference type="EMBL" id="TWG12217.1"/>
    </source>
</evidence>
<dbReference type="RefSeq" id="WP_122979151.1">
    <property type="nucleotide sequence ID" value="NZ_BOMX01000099.1"/>
</dbReference>
<dbReference type="EMBL" id="VIWY01000005">
    <property type="protein sequence ID" value="TWG12217.1"/>
    <property type="molecule type" value="Genomic_DNA"/>
</dbReference>
<name>A0A561VKV4_ACTTI</name>
<reference evidence="1 2" key="1">
    <citation type="submission" date="2019-06" db="EMBL/GenBank/DDBJ databases">
        <title>Sequencing the genomes of 1000 actinobacteria strains.</title>
        <authorList>
            <person name="Klenk H.-P."/>
        </authorList>
    </citation>
    <scope>NUCLEOTIDE SEQUENCE [LARGE SCALE GENOMIC DNA]</scope>
    <source>
        <strain evidence="1 2">DSM 43866</strain>
    </source>
</reference>
<comment type="caution">
    <text evidence="1">The sequence shown here is derived from an EMBL/GenBank/DDBJ whole genome shotgun (WGS) entry which is preliminary data.</text>
</comment>
<dbReference type="Proteomes" id="UP000320239">
    <property type="component" value="Unassembled WGS sequence"/>
</dbReference>
<protein>
    <submittedName>
        <fullName evidence="1">Uncharacterized protein</fullName>
    </submittedName>
</protein>